<evidence type="ECO:0000256" key="6">
    <source>
        <dbReference type="ARBA" id="ARBA00022777"/>
    </source>
</evidence>
<dbReference type="EMBL" id="LUUL01000128">
    <property type="protein sequence ID" value="OAI21980.1"/>
    <property type="molecule type" value="Genomic_DNA"/>
</dbReference>
<evidence type="ECO:0000256" key="8">
    <source>
        <dbReference type="ARBA" id="ARBA00023026"/>
    </source>
</evidence>
<dbReference type="EC" id="2.7.13.3" evidence="2"/>
<dbReference type="Proteomes" id="UP000077734">
    <property type="component" value="Unassembled WGS sequence"/>
</dbReference>
<dbReference type="Pfam" id="PF13426">
    <property type="entry name" value="PAS_9"/>
    <property type="match status" value="3"/>
</dbReference>
<dbReference type="InterPro" id="IPR035965">
    <property type="entry name" value="PAS-like_dom_sf"/>
</dbReference>
<feature type="domain" description="PAS" evidence="9">
    <location>
        <begin position="1"/>
        <end position="28"/>
    </location>
</feature>
<dbReference type="InterPro" id="IPR000700">
    <property type="entry name" value="PAS-assoc_C"/>
</dbReference>
<evidence type="ECO:0000256" key="5">
    <source>
        <dbReference type="ARBA" id="ARBA00022741"/>
    </source>
</evidence>
<dbReference type="PROSITE" id="PS50113">
    <property type="entry name" value="PAC"/>
    <property type="match status" value="3"/>
</dbReference>
<keyword evidence="4" id="KW-0808">Transferase</keyword>
<keyword evidence="12" id="KW-1185">Reference proteome</keyword>
<dbReference type="AlphaFoldDB" id="A0AA91D8Y6"/>
<evidence type="ECO:0000259" key="9">
    <source>
        <dbReference type="PROSITE" id="PS50112"/>
    </source>
</evidence>
<evidence type="ECO:0000313" key="11">
    <source>
        <dbReference type="EMBL" id="OAI21980.1"/>
    </source>
</evidence>
<evidence type="ECO:0000256" key="7">
    <source>
        <dbReference type="ARBA" id="ARBA00022840"/>
    </source>
</evidence>
<keyword evidence="6" id="KW-0418">Kinase</keyword>
<dbReference type="NCBIfam" id="TIGR00229">
    <property type="entry name" value="sensory_box"/>
    <property type="match status" value="4"/>
</dbReference>
<evidence type="ECO:0000256" key="2">
    <source>
        <dbReference type="ARBA" id="ARBA00012438"/>
    </source>
</evidence>
<dbReference type="SMART" id="SM00086">
    <property type="entry name" value="PAC"/>
    <property type="match status" value="4"/>
</dbReference>
<dbReference type="InterPro" id="IPR001610">
    <property type="entry name" value="PAC"/>
</dbReference>
<dbReference type="Pfam" id="PF00989">
    <property type="entry name" value="PAS"/>
    <property type="match status" value="1"/>
</dbReference>
<feature type="domain" description="PAC" evidence="10">
    <location>
        <begin position="173"/>
        <end position="223"/>
    </location>
</feature>
<feature type="domain" description="PAS" evidence="9">
    <location>
        <begin position="339"/>
        <end position="392"/>
    </location>
</feature>
<feature type="domain" description="PAS" evidence="9">
    <location>
        <begin position="96"/>
        <end position="149"/>
    </location>
</feature>
<dbReference type="Pfam" id="PF02518">
    <property type="entry name" value="HATPase_c"/>
    <property type="match status" value="1"/>
</dbReference>
<dbReference type="InterPro" id="IPR013767">
    <property type="entry name" value="PAS_fold"/>
</dbReference>
<feature type="domain" description="PAC" evidence="10">
    <location>
        <begin position="416"/>
        <end position="466"/>
    </location>
</feature>
<evidence type="ECO:0000256" key="4">
    <source>
        <dbReference type="ARBA" id="ARBA00022679"/>
    </source>
</evidence>
<reference evidence="11 12" key="1">
    <citation type="submission" date="2016-03" db="EMBL/GenBank/DDBJ databases">
        <authorList>
            <person name="Heylen K."/>
            <person name="De Vos P."/>
            <person name="Vekeman B."/>
        </authorList>
    </citation>
    <scope>NUCLEOTIDE SEQUENCE [LARGE SCALE GENOMIC DNA]</scope>
    <source>
        <strain evidence="11 12">R-49807</strain>
    </source>
</reference>
<dbReference type="Gene3D" id="3.30.450.20">
    <property type="entry name" value="PAS domain"/>
    <property type="match status" value="4"/>
</dbReference>
<organism evidence="11 12">
    <name type="scientific">Methylomonas koyamae</name>
    <dbReference type="NCBI Taxonomy" id="702114"/>
    <lineage>
        <taxon>Bacteria</taxon>
        <taxon>Pseudomonadati</taxon>
        <taxon>Pseudomonadota</taxon>
        <taxon>Gammaproteobacteria</taxon>
        <taxon>Methylococcales</taxon>
        <taxon>Methylococcaceae</taxon>
        <taxon>Methylomonas</taxon>
    </lineage>
</organism>
<dbReference type="SMART" id="SM00091">
    <property type="entry name" value="PAS"/>
    <property type="match status" value="3"/>
</dbReference>
<dbReference type="InterPro" id="IPR036890">
    <property type="entry name" value="HATPase_C_sf"/>
</dbReference>
<comment type="catalytic activity">
    <reaction evidence="1">
        <text>ATP + protein L-histidine = ADP + protein N-phospho-L-histidine.</text>
        <dbReference type="EC" id="2.7.13.3"/>
    </reaction>
</comment>
<protein>
    <recommendedName>
        <fullName evidence="2">histidine kinase</fullName>
        <ecNumber evidence="2">2.7.13.3</ecNumber>
    </recommendedName>
</protein>
<dbReference type="GO" id="GO:0006355">
    <property type="term" value="P:regulation of DNA-templated transcription"/>
    <property type="evidence" value="ECO:0007669"/>
    <property type="project" value="InterPro"/>
</dbReference>
<evidence type="ECO:0000313" key="12">
    <source>
        <dbReference type="Proteomes" id="UP000077734"/>
    </source>
</evidence>
<dbReference type="InterPro" id="IPR011495">
    <property type="entry name" value="Sig_transdc_His_kin_sub2_dim/P"/>
</dbReference>
<dbReference type="GO" id="GO:0005524">
    <property type="term" value="F:ATP binding"/>
    <property type="evidence" value="ECO:0007669"/>
    <property type="project" value="UniProtKB-KW"/>
</dbReference>
<name>A0AA91D8Y6_9GAMM</name>
<dbReference type="Pfam" id="PF07568">
    <property type="entry name" value="HisKA_2"/>
    <property type="match status" value="1"/>
</dbReference>
<proteinExistence type="predicted"/>
<dbReference type="InterPro" id="IPR003594">
    <property type="entry name" value="HATPase_dom"/>
</dbReference>
<evidence type="ECO:0000259" key="10">
    <source>
        <dbReference type="PROSITE" id="PS50113"/>
    </source>
</evidence>
<accession>A0AA91D8Y6</accession>
<feature type="domain" description="PAS" evidence="9">
    <location>
        <begin position="220"/>
        <end position="289"/>
    </location>
</feature>
<evidence type="ECO:0000256" key="3">
    <source>
        <dbReference type="ARBA" id="ARBA00022553"/>
    </source>
</evidence>
<keyword evidence="8" id="KW-0843">Virulence</keyword>
<comment type="caution">
    <text evidence="11">The sequence shown here is derived from an EMBL/GenBank/DDBJ whole genome shotgun (WGS) entry which is preliminary data.</text>
</comment>
<dbReference type="SUPFAM" id="SSF55874">
    <property type="entry name" value="ATPase domain of HSP90 chaperone/DNA topoisomerase II/histidine kinase"/>
    <property type="match status" value="1"/>
</dbReference>
<keyword evidence="5" id="KW-0547">Nucleotide-binding</keyword>
<keyword evidence="7" id="KW-0067">ATP-binding</keyword>
<dbReference type="GO" id="GO:0004673">
    <property type="term" value="F:protein histidine kinase activity"/>
    <property type="evidence" value="ECO:0007669"/>
    <property type="project" value="UniProtKB-EC"/>
</dbReference>
<dbReference type="PANTHER" id="PTHR41523">
    <property type="entry name" value="TWO-COMPONENT SYSTEM SENSOR PROTEIN"/>
    <property type="match status" value="1"/>
</dbReference>
<feature type="domain" description="PAC" evidence="10">
    <location>
        <begin position="293"/>
        <end position="345"/>
    </location>
</feature>
<gene>
    <name evidence="11" type="ORF">A1356_19810</name>
</gene>
<dbReference type="PANTHER" id="PTHR41523:SF8">
    <property type="entry name" value="ETHYLENE RESPONSE SENSOR PROTEIN"/>
    <property type="match status" value="1"/>
</dbReference>
<dbReference type="CDD" id="cd00130">
    <property type="entry name" value="PAS"/>
    <property type="match status" value="4"/>
</dbReference>
<dbReference type="SMART" id="SM00387">
    <property type="entry name" value="HATPase_c"/>
    <property type="match status" value="1"/>
</dbReference>
<dbReference type="PROSITE" id="PS50112">
    <property type="entry name" value="PAS"/>
    <property type="match status" value="4"/>
</dbReference>
<keyword evidence="3" id="KW-0597">Phosphoprotein</keyword>
<sequence length="679" mass="76586">MVNEQAERMFGYDRDELVGKEIEILIPSQFASHHVKHRSDYFKNPRSRPMGAGLELFGRRKDNSEFPVDIMLSPIGVEAESAVLCVVRDITERHRAEKKFRGLLESAPDAMVIVDANGHIVLVNSQTEIMFGYPRDELLGKPVETLMPKRFRTHHSDHRNGYFAGPRVRPMGAGLELYGLRKDGSEFPIEISLSPLETEEGVLISSAIRDISRRRSAENERSRLAAIVESATDAIIGKKLDGTILSWNPAAERLFGYRSDEVIGQNIKMLIPPDRLEEESRILNLIRNDARVEPYESVRQRKDGTLIEVWLTMSPVKDADGNVIGASKIVADITGRRRAEKKFRGLLESAPDAMVIVNANGQIVLVNSQTEKMFGYPRDELLGKPVETLMPKRMREHHPDHRKGYFANPRVRPMGVGLELYGLRKDGSEFPIEISLSPLETEEGVLISSAIRDITERTQAEKRILESLREKEVLLKEVHHRVKNNLAVISSLFYLQSTYTTDELMLKILQECQDRVRSMALVHESLYGSENFAAVNFAEYARNLSEQLIHTYGLTTNQIQLTTDMDTLLIGIDLAVPCGLILNELLTNAIKHAFPNGQQGMIRLGLRFTDNDRVFRLLVSDNGIGLPTGLNIETCPSLGLRLIRSLTRQVGGRFEFAATHPGTEARLTVRLDHHHNDRQ</sequence>
<dbReference type="Gene3D" id="3.30.565.10">
    <property type="entry name" value="Histidine kinase-like ATPase, C-terminal domain"/>
    <property type="match status" value="1"/>
</dbReference>
<dbReference type="SUPFAM" id="SSF55785">
    <property type="entry name" value="PYP-like sensor domain (PAS domain)"/>
    <property type="match status" value="4"/>
</dbReference>
<evidence type="ECO:0000256" key="1">
    <source>
        <dbReference type="ARBA" id="ARBA00000085"/>
    </source>
</evidence>
<dbReference type="InterPro" id="IPR000014">
    <property type="entry name" value="PAS"/>
</dbReference>